<dbReference type="InterPro" id="IPR027417">
    <property type="entry name" value="P-loop_NTPase"/>
</dbReference>
<dbReference type="Proteomes" id="UP000317940">
    <property type="component" value="Unassembled WGS sequence"/>
</dbReference>
<sequence>MRRDTSARATGAAAVAVNGDAHKAILTNPVFNFYPAQASAPAVPRLLPPRLADFTGRAEEVARILLPSDGAGEHYAPDRIVVVSGTPGVGKTALATHVAHHPDGDFPHGRLYADLRGMGERPAEPEEVMARFLVALGTPQAELPGDPHLLLDAYRLALAGRRVLVVLDNAKGEEQVRPLIPAGGGSTVLITSRSRLAGLEGAQRLDLDTFSPEVALEFLRGVCGAERVDRGLADAEQVVDFCGRLPLALRISANRLSTNRYLRMADLARELRQERDRLGALEAGDLTVRAAFSLSYRRLNKAAIKVFRRLSQVPGDHFGPGICAALTGSSEREAARELRKLAEMSLIEPAPGPGCYRFHDLLRVFAREQLTEEAAESVADNAARMNDWLLRSALRAQFAVTGLPMPSFLQDGNVARVDSAQDAARWTEENLSSALPTARQLIGAGAPERAAVLAGALTTVCEATGNWPAWEEACRAGLEAAELVGDRQIGAGLMLQRANLARARREFGTAMEIAEEVRELTESLGDPMLTADTLNLLGGLHMDTGALERARPLLEQSLHLWQDLANPRETSKVLFNLGTVHRALGEFETAIRYFRSDLETCESLGDEPGTAETLNTLALTLLDVDDPSTAEQYQHRALEIFRRIGNPYKESMVTNDLALTLRHQGRNEEALAAQLADAEACRALGYRSGEAVARSNASVTLTMLGRTDEALGLNDEAVAVLTELGDRQRLAQALSGRSLVLFGAGLDDQAIATADRALELMEGEGQLKDRADLHFALALEHEGAGRHREALHHVEAFLAVRELPPGSPRIRSALVIARQAALELADHAKARHYQDLLTPAD</sequence>
<dbReference type="SMART" id="SM00028">
    <property type="entry name" value="TPR"/>
    <property type="match status" value="6"/>
</dbReference>
<dbReference type="GO" id="GO:0043531">
    <property type="term" value="F:ADP binding"/>
    <property type="evidence" value="ECO:0007669"/>
    <property type="project" value="InterPro"/>
</dbReference>
<dbReference type="InterPro" id="IPR011990">
    <property type="entry name" value="TPR-like_helical_dom_sf"/>
</dbReference>
<evidence type="ECO:0000259" key="2">
    <source>
        <dbReference type="Pfam" id="PF00931"/>
    </source>
</evidence>
<evidence type="ECO:0000313" key="4">
    <source>
        <dbReference type="Proteomes" id="UP000317940"/>
    </source>
</evidence>
<dbReference type="Gene3D" id="3.40.50.300">
    <property type="entry name" value="P-loop containing nucleotide triphosphate hydrolases"/>
    <property type="match status" value="1"/>
</dbReference>
<name>A0A561TWP3_9ACTN</name>
<dbReference type="Pfam" id="PF00931">
    <property type="entry name" value="NB-ARC"/>
    <property type="match status" value="1"/>
</dbReference>
<dbReference type="PROSITE" id="PS50005">
    <property type="entry name" value="TPR"/>
    <property type="match status" value="1"/>
</dbReference>
<dbReference type="RefSeq" id="WP_145909108.1">
    <property type="nucleotide sequence ID" value="NZ_BAAAMZ010000010.1"/>
</dbReference>
<dbReference type="PRINTS" id="PR00364">
    <property type="entry name" value="DISEASERSIST"/>
</dbReference>
<dbReference type="SUPFAM" id="SSF52540">
    <property type="entry name" value="P-loop containing nucleoside triphosphate hydrolases"/>
    <property type="match status" value="1"/>
</dbReference>
<gene>
    <name evidence="3" type="ORF">FHX73_12645</name>
</gene>
<protein>
    <submittedName>
        <fullName evidence="3">Putative ATPase</fullName>
    </submittedName>
</protein>
<organism evidence="3 4">
    <name type="scientific">Kitasatospora viridis</name>
    <dbReference type="NCBI Taxonomy" id="281105"/>
    <lineage>
        <taxon>Bacteria</taxon>
        <taxon>Bacillati</taxon>
        <taxon>Actinomycetota</taxon>
        <taxon>Actinomycetes</taxon>
        <taxon>Kitasatosporales</taxon>
        <taxon>Streptomycetaceae</taxon>
        <taxon>Kitasatospora</taxon>
    </lineage>
</organism>
<dbReference type="Gene3D" id="1.25.40.10">
    <property type="entry name" value="Tetratricopeptide repeat domain"/>
    <property type="match status" value="2"/>
</dbReference>
<dbReference type="AlphaFoldDB" id="A0A561TWP3"/>
<accession>A0A561TWP3</accession>
<reference evidence="3 4" key="1">
    <citation type="submission" date="2019-06" db="EMBL/GenBank/DDBJ databases">
        <title>Sequencing the genomes of 1000 actinobacteria strains.</title>
        <authorList>
            <person name="Klenk H.-P."/>
        </authorList>
    </citation>
    <scope>NUCLEOTIDE SEQUENCE [LARGE SCALE GENOMIC DNA]</scope>
    <source>
        <strain evidence="3 4">DSM 44826</strain>
    </source>
</reference>
<proteinExistence type="predicted"/>
<dbReference type="InterPro" id="IPR002182">
    <property type="entry name" value="NB-ARC"/>
</dbReference>
<feature type="domain" description="NB-ARC" evidence="2">
    <location>
        <begin position="78"/>
        <end position="222"/>
    </location>
</feature>
<dbReference type="InterPro" id="IPR019734">
    <property type="entry name" value="TPR_rpt"/>
</dbReference>
<feature type="repeat" description="TPR" evidence="1">
    <location>
        <begin position="571"/>
        <end position="604"/>
    </location>
</feature>
<keyword evidence="4" id="KW-1185">Reference proteome</keyword>
<dbReference type="EMBL" id="VIWT01000002">
    <property type="protein sequence ID" value="TWF91530.1"/>
    <property type="molecule type" value="Genomic_DNA"/>
</dbReference>
<dbReference type="PANTHER" id="PTHR47691:SF3">
    <property type="entry name" value="HTH-TYPE TRANSCRIPTIONAL REGULATOR RV0890C-RELATED"/>
    <property type="match status" value="1"/>
</dbReference>
<dbReference type="PANTHER" id="PTHR47691">
    <property type="entry name" value="REGULATOR-RELATED"/>
    <property type="match status" value="1"/>
</dbReference>
<evidence type="ECO:0000313" key="3">
    <source>
        <dbReference type="EMBL" id="TWF91530.1"/>
    </source>
</evidence>
<keyword evidence="1" id="KW-0802">TPR repeat</keyword>
<dbReference type="SUPFAM" id="SSF48452">
    <property type="entry name" value="TPR-like"/>
    <property type="match status" value="2"/>
</dbReference>
<dbReference type="Pfam" id="PF13424">
    <property type="entry name" value="TPR_12"/>
    <property type="match status" value="1"/>
</dbReference>
<dbReference type="OrthoDB" id="3349744at2"/>
<evidence type="ECO:0000256" key="1">
    <source>
        <dbReference type="PROSITE-ProRule" id="PRU00339"/>
    </source>
</evidence>
<dbReference type="Pfam" id="PF13374">
    <property type="entry name" value="TPR_10"/>
    <property type="match status" value="1"/>
</dbReference>
<comment type="caution">
    <text evidence="3">The sequence shown here is derived from an EMBL/GenBank/DDBJ whole genome shotgun (WGS) entry which is preliminary data.</text>
</comment>